<gene>
    <name evidence="2" type="ORF">Cch02nite_33870</name>
</gene>
<sequence length="118" mass="13558">MSTDAPDRYERIAESPEFAGLRRSLRRFVFPMTIAFFSWYALYVILSAYARDFMGTILFGNINVALVFGLLQFVTTFLIAWLYARYADRKLDPVAEDLNARIQSGEFDADPQPEEVKA</sequence>
<evidence type="ECO:0000313" key="3">
    <source>
        <dbReference type="Proteomes" id="UP000619293"/>
    </source>
</evidence>
<protein>
    <submittedName>
        <fullName evidence="2">Membrane protein</fullName>
    </submittedName>
</protein>
<feature type="transmembrane region" description="Helical" evidence="1">
    <location>
        <begin position="62"/>
        <end position="84"/>
    </location>
</feature>
<keyword evidence="1" id="KW-0472">Membrane</keyword>
<dbReference type="InterPro" id="IPR007436">
    <property type="entry name" value="DUF485"/>
</dbReference>
<dbReference type="Pfam" id="PF04341">
    <property type="entry name" value="DUF485"/>
    <property type="match status" value="1"/>
</dbReference>
<dbReference type="Proteomes" id="UP000619293">
    <property type="component" value="Unassembled WGS sequence"/>
</dbReference>
<keyword evidence="3" id="KW-1185">Reference proteome</keyword>
<dbReference type="PANTHER" id="PTHR38441:SF1">
    <property type="entry name" value="MEMBRANE PROTEIN"/>
    <property type="match status" value="1"/>
</dbReference>
<feature type="transmembrane region" description="Helical" evidence="1">
    <location>
        <begin position="28"/>
        <end position="50"/>
    </location>
</feature>
<dbReference type="InterPro" id="IPR036259">
    <property type="entry name" value="MFS_trans_sf"/>
</dbReference>
<proteinExistence type="predicted"/>
<dbReference type="PANTHER" id="PTHR38441">
    <property type="entry name" value="INTEGRAL MEMBRANE PROTEIN-RELATED"/>
    <property type="match status" value="1"/>
</dbReference>
<dbReference type="AlphaFoldDB" id="A0A8J3K428"/>
<evidence type="ECO:0000313" key="2">
    <source>
        <dbReference type="EMBL" id="GIF89943.1"/>
    </source>
</evidence>
<dbReference type="SUPFAM" id="SSF103473">
    <property type="entry name" value="MFS general substrate transporter"/>
    <property type="match status" value="1"/>
</dbReference>
<organism evidence="2 3">
    <name type="scientific">Catellatospora chokoriensis</name>
    <dbReference type="NCBI Taxonomy" id="310353"/>
    <lineage>
        <taxon>Bacteria</taxon>
        <taxon>Bacillati</taxon>
        <taxon>Actinomycetota</taxon>
        <taxon>Actinomycetes</taxon>
        <taxon>Micromonosporales</taxon>
        <taxon>Micromonosporaceae</taxon>
        <taxon>Catellatospora</taxon>
    </lineage>
</organism>
<comment type="caution">
    <text evidence="2">The sequence shown here is derived from an EMBL/GenBank/DDBJ whole genome shotgun (WGS) entry which is preliminary data.</text>
</comment>
<dbReference type="RefSeq" id="WP_191843261.1">
    <property type="nucleotide sequence ID" value="NZ_BAAALB010000023.1"/>
</dbReference>
<dbReference type="EMBL" id="BONG01000019">
    <property type="protein sequence ID" value="GIF89943.1"/>
    <property type="molecule type" value="Genomic_DNA"/>
</dbReference>
<keyword evidence="1" id="KW-0812">Transmembrane</keyword>
<accession>A0A8J3K428</accession>
<reference evidence="2 3" key="1">
    <citation type="submission" date="2021-01" db="EMBL/GenBank/DDBJ databases">
        <title>Whole genome shotgun sequence of Catellatospora chokoriensis NBRC 107358.</title>
        <authorList>
            <person name="Komaki H."/>
            <person name="Tamura T."/>
        </authorList>
    </citation>
    <scope>NUCLEOTIDE SEQUENCE [LARGE SCALE GENOMIC DNA]</scope>
    <source>
        <strain evidence="2 3">NBRC 107358</strain>
    </source>
</reference>
<keyword evidence="1" id="KW-1133">Transmembrane helix</keyword>
<evidence type="ECO:0000256" key="1">
    <source>
        <dbReference type="SAM" id="Phobius"/>
    </source>
</evidence>
<name>A0A8J3K428_9ACTN</name>